<keyword evidence="2" id="KW-1185">Reference proteome</keyword>
<reference evidence="1 2" key="1">
    <citation type="journal article" date="2012" name="Fungal Genet. Biol.">
        <title>The genome of the xerotolerant mold Wallemia sebi reveals adaptations to osmotic stress and suggests cryptic sexual reproduction.</title>
        <authorList>
            <person name="Padamsee M."/>
            <person name="Kumar T.K.A."/>
            <person name="Riley R."/>
            <person name="Binder M."/>
            <person name="Boyd A."/>
            <person name="Calvo A.M."/>
            <person name="Furukawa K."/>
            <person name="Hesse C."/>
            <person name="Hohmann S."/>
            <person name="James T.Y."/>
            <person name="LaButti K."/>
            <person name="Lapidus A."/>
            <person name="Lindquist E."/>
            <person name="Lucas S."/>
            <person name="Miller K."/>
            <person name="Shantappa S."/>
            <person name="Grigoriev I.V."/>
            <person name="Hibbett D.S."/>
            <person name="McLaughlin D.J."/>
            <person name="Spatafora J.W."/>
            <person name="Aime M.C."/>
        </authorList>
    </citation>
    <scope>NUCLEOTIDE SEQUENCE [LARGE SCALE GENOMIC DNA]</scope>
    <source>
        <strain evidence="2">ATCC MYA-4683 / CBS 633.66</strain>
    </source>
</reference>
<dbReference type="KEGG" id="wse:WALSEDRAFT_64852"/>
<gene>
    <name evidence="1" type="ORF">WALSEDRAFT_64852</name>
</gene>
<dbReference type="HOGENOM" id="CLU_1066341_0_0_1"/>
<evidence type="ECO:0000313" key="1">
    <source>
        <dbReference type="EMBL" id="EIM20958.1"/>
    </source>
</evidence>
<evidence type="ECO:0000313" key="2">
    <source>
        <dbReference type="Proteomes" id="UP000005242"/>
    </source>
</evidence>
<dbReference type="EMBL" id="JH668235">
    <property type="protein sequence ID" value="EIM20958.1"/>
    <property type="molecule type" value="Genomic_DNA"/>
</dbReference>
<dbReference type="OMA" id="NHAEIIH"/>
<dbReference type="Proteomes" id="UP000005242">
    <property type="component" value="Unassembled WGS sequence"/>
</dbReference>
<dbReference type="GeneID" id="18474961"/>
<sequence>MSEFIREAVAILEELKTKTNVKLDNKIDNSLLYTDYNSNLKLIDNNSNKLTISLKDPINWEIANKLLKDLLKYFNNLLYIIQSQSSSLLLRNWLNKFNDTVEYFIRLLHSIIEYNYREIINYNEIIHKLTNEKIPSSELQALKILLRDHYILLVDTKSEIDQEVDKDDCDKDNFKEMISLAEKLPSIYLQLIENLKEEQDHESILALSTKLTDQWNEVVYLLDEAEDEEFDDAVREFKGTYNEIFKNNTLSLGIDFDKLSL</sequence>
<accession>I4YAG6</accession>
<dbReference type="RefSeq" id="XP_006958951.1">
    <property type="nucleotide sequence ID" value="XM_006958889.1"/>
</dbReference>
<protein>
    <submittedName>
        <fullName evidence="1">Uncharacterized protein</fullName>
    </submittedName>
</protein>
<name>I4YAG6_WALMC</name>
<dbReference type="AlphaFoldDB" id="I4YAG6"/>
<organism evidence="1 2">
    <name type="scientific">Wallemia mellicola (strain ATCC MYA-4683 / CBS 633.66)</name>
    <name type="common">Wallemia sebi (CBS 633.66)</name>
    <dbReference type="NCBI Taxonomy" id="671144"/>
    <lineage>
        <taxon>Eukaryota</taxon>
        <taxon>Fungi</taxon>
        <taxon>Dikarya</taxon>
        <taxon>Basidiomycota</taxon>
        <taxon>Wallemiomycotina</taxon>
        <taxon>Wallemiomycetes</taxon>
        <taxon>Wallemiales</taxon>
        <taxon>Wallemiaceae</taxon>
        <taxon>Wallemia</taxon>
    </lineage>
</organism>
<proteinExistence type="predicted"/>
<dbReference type="InParanoid" id="I4YAG6"/>